<feature type="compositionally biased region" description="Polar residues" evidence="6">
    <location>
        <begin position="238"/>
        <end position="247"/>
    </location>
</feature>
<feature type="region of interest" description="Disordered" evidence="6">
    <location>
        <begin position="399"/>
        <end position="469"/>
    </location>
</feature>
<dbReference type="SUPFAM" id="SSF48425">
    <property type="entry name" value="Sec7 domain"/>
    <property type="match status" value="1"/>
</dbReference>
<comment type="similarity">
    <text evidence="2">Belongs to the BRAG family.</text>
</comment>
<feature type="region of interest" description="Disordered" evidence="6">
    <location>
        <begin position="222"/>
        <end position="381"/>
    </location>
</feature>
<feature type="compositionally biased region" description="Basic and acidic residues" evidence="6">
    <location>
        <begin position="256"/>
        <end position="268"/>
    </location>
</feature>
<evidence type="ECO:0000313" key="9">
    <source>
        <dbReference type="Proteomes" id="UP000272942"/>
    </source>
</evidence>
<feature type="domain" description="SEC7" evidence="7">
    <location>
        <begin position="490"/>
        <end position="685"/>
    </location>
</feature>
<sequence>MDNRLSGHITTDPPPPLLSALNPAPGRFKPRARLLTIRPRRSPRLCARSMEEHSEKFVNAQPLKATDTLTLPKYQPCPRTDTNVVVPSQTPCSNKYPQPIQKFMKRISVRFSQAPKTDSQTSEPPKRTPSRFSFNTWRRRKSLSQIENKIERDRSPMKAERMALDEQWALYQSTDLSVEENCSVESLQIDPEEKENDPHRRGREIQMWMNKRRSLWNFSFSSTSSSSTSSVNAAPGQTLRSSVSSACSPCVMDTDTVPRSESDTDISRPRPLATPHPRKRKCTTYARQSILSHHRKRGSTISQQSNTIEKANSSCSVDAGDNPQPLRSRAGSITPTSLSSSVPVQERGPLSPVQKDTRGRRLTFLASSPSAQTSPDVWQSGDDRLSHCSLDLTLTQSGWSSGDKPHGHDSGLSSEVSTSSGRLVESTDLTGEPDPNEANTATGKDGSSALTLQDVPAGSSPSSAHMRRYTVRPGSLIKSNDINWNNCLRRSLDRAGRQCRLLVGRTLFNKNPVEGMQYMLDHGLLPRVPEAIARYLFKETELSRQAIGEYFGTLTDSLASLVLREYLQLMNMHNLEVDEALRVVLSHFHPVGESQKISHLMQTFQETYTAQNLERVAERFRSPETIEILAYSVILLHTDLHNPNVRRVGKRMSKAEFVSNNRGIDADQDLPLEMLQAIYDRIAETQFKTLPDPYDRLRSLDTFLTGSLKTDNFLQRHRRFVGWVSGHQLDCIVTRRSPKRPHGRARHFFVFNDILVVAKPVTAGSLLNLAAAAATVDNTVSTTTTGSTVNGGSSGSMANMNSSNQQLNSSVTSIAAAVTATNIRRKSLPTDSIVEHRLRPHTSVDSAGKLTCSTELVTSGTYHVRLVLPLADLRVLVFESQYYHFGVQLCGDTGPILNMSLASAESRQMFIDWLHTSIAEMAELRNYYKAKTEQRASAPVGSEPGSSGATDIETRL</sequence>
<dbReference type="Pfam" id="PF16453">
    <property type="entry name" value="IQ_SEC7_PH"/>
    <property type="match status" value="1"/>
</dbReference>
<evidence type="ECO:0000313" key="8">
    <source>
        <dbReference type="EMBL" id="VDP93662.1"/>
    </source>
</evidence>
<feature type="compositionally biased region" description="Polar residues" evidence="6">
    <location>
        <begin position="365"/>
        <end position="377"/>
    </location>
</feature>
<proteinExistence type="inferred from homology"/>
<dbReference type="GO" id="GO:0030036">
    <property type="term" value="P:actin cytoskeleton organization"/>
    <property type="evidence" value="ECO:0007669"/>
    <property type="project" value="TreeGrafter"/>
</dbReference>
<dbReference type="OrthoDB" id="430364at2759"/>
<dbReference type="PROSITE" id="PS50190">
    <property type="entry name" value="SEC7"/>
    <property type="match status" value="1"/>
</dbReference>
<dbReference type="Gene3D" id="1.10.220.20">
    <property type="match status" value="1"/>
</dbReference>
<feature type="compositionally biased region" description="Low complexity" evidence="6">
    <location>
        <begin position="410"/>
        <end position="420"/>
    </location>
</feature>
<comment type="subcellular location">
    <subcellularLocation>
        <location evidence="1">Cytoplasm</location>
    </subcellularLocation>
</comment>
<dbReference type="Pfam" id="PF01369">
    <property type="entry name" value="Sec7"/>
    <property type="match status" value="1"/>
</dbReference>
<dbReference type="InterPro" id="IPR023394">
    <property type="entry name" value="Sec7_C_sf"/>
</dbReference>
<dbReference type="PANTHER" id="PTHR10663:SF342">
    <property type="entry name" value="FI21420P1"/>
    <property type="match status" value="1"/>
</dbReference>
<dbReference type="GO" id="GO:0005737">
    <property type="term" value="C:cytoplasm"/>
    <property type="evidence" value="ECO:0007669"/>
    <property type="project" value="UniProtKB-SubCell"/>
</dbReference>
<evidence type="ECO:0000259" key="7">
    <source>
        <dbReference type="PROSITE" id="PS50190"/>
    </source>
</evidence>
<feature type="compositionally biased region" description="Polar residues" evidence="6">
    <location>
        <begin position="112"/>
        <end position="123"/>
    </location>
</feature>
<reference evidence="8 9" key="2">
    <citation type="submission" date="2018-11" db="EMBL/GenBank/DDBJ databases">
        <authorList>
            <consortium name="Pathogen Informatics"/>
        </authorList>
    </citation>
    <scope>NUCLEOTIDE SEQUENCE [LARGE SCALE GENOMIC DNA]</scope>
    <source>
        <strain evidence="8 9">Egypt</strain>
    </source>
</reference>
<dbReference type="Gene3D" id="2.30.29.30">
    <property type="entry name" value="Pleckstrin-homology domain (PH domain)/Phosphotyrosine-binding domain (PTB)"/>
    <property type="match status" value="2"/>
</dbReference>
<reference evidence="10" key="1">
    <citation type="submission" date="2016-06" db="UniProtKB">
        <authorList>
            <consortium name="WormBaseParasite"/>
        </authorList>
    </citation>
    <scope>IDENTIFICATION</scope>
</reference>
<evidence type="ECO:0000256" key="5">
    <source>
        <dbReference type="ARBA" id="ARBA00023054"/>
    </source>
</evidence>
<evidence type="ECO:0000256" key="6">
    <source>
        <dbReference type="SAM" id="MobiDB-lite"/>
    </source>
</evidence>
<dbReference type="WBParaSite" id="ECPE_0001643301-mRNA-1">
    <property type="protein sequence ID" value="ECPE_0001643301-mRNA-1"/>
    <property type="gene ID" value="ECPE_0001643301"/>
</dbReference>
<feature type="region of interest" description="Disordered" evidence="6">
    <location>
        <begin position="933"/>
        <end position="956"/>
    </location>
</feature>
<feature type="region of interest" description="Disordered" evidence="6">
    <location>
        <begin position="1"/>
        <end position="25"/>
    </location>
</feature>
<evidence type="ECO:0000256" key="3">
    <source>
        <dbReference type="ARBA" id="ARBA00022490"/>
    </source>
</evidence>
<dbReference type="InterPro" id="IPR011993">
    <property type="entry name" value="PH-like_dom_sf"/>
</dbReference>
<dbReference type="PANTHER" id="PTHR10663">
    <property type="entry name" value="GUANYL-NUCLEOTIDE EXCHANGE FACTOR"/>
    <property type="match status" value="1"/>
</dbReference>
<evidence type="ECO:0000313" key="10">
    <source>
        <dbReference type="WBParaSite" id="ECPE_0001643301-mRNA-1"/>
    </source>
</evidence>
<dbReference type="SMART" id="SM00222">
    <property type="entry name" value="Sec7"/>
    <property type="match status" value="1"/>
</dbReference>
<dbReference type="CDD" id="cd00171">
    <property type="entry name" value="Sec7"/>
    <property type="match status" value="1"/>
</dbReference>
<keyword evidence="3" id="KW-0963">Cytoplasm</keyword>
<gene>
    <name evidence="8" type="ORF">ECPE_LOCUS16390</name>
</gene>
<dbReference type="AlphaFoldDB" id="A0A183BB05"/>
<feature type="compositionally biased region" description="Polar residues" evidence="6">
    <location>
        <begin position="299"/>
        <end position="316"/>
    </location>
</feature>
<dbReference type="InterPro" id="IPR000904">
    <property type="entry name" value="Sec7_dom"/>
</dbReference>
<accession>A0A183BB05</accession>
<keyword evidence="4" id="KW-0597">Phosphoprotein</keyword>
<dbReference type="GO" id="GO:0032012">
    <property type="term" value="P:regulation of ARF protein signal transduction"/>
    <property type="evidence" value="ECO:0007669"/>
    <property type="project" value="InterPro"/>
</dbReference>
<evidence type="ECO:0000256" key="4">
    <source>
        <dbReference type="ARBA" id="ARBA00022553"/>
    </source>
</evidence>
<name>A0A183BB05_9TREM</name>
<feature type="region of interest" description="Disordered" evidence="6">
    <location>
        <begin position="112"/>
        <end position="132"/>
    </location>
</feature>
<evidence type="ECO:0000256" key="2">
    <source>
        <dbReference type="ARBA" id="ARBA00006248"/>
    </source>
</evidence>
<dbReference type="Gene3D" id="1.10.1000.11">
    <property type="entry name" value="Arf Nucleotide-binding Site Opener,domain 2"/>
    <property type="match status" value="1"/>
</dbReference>
<protein>
    <submittedName>
        <fullName evidence="10">SEC7 domain-containing protein</fullName>
    </submittedName>
</protein>
<dbReference type="GO" id="GO:0005085">
    <property type="term" value="F:guanyl-nucleotide exchange factor activity"/>
    <property type="evidence" value="ECO:0007669"/>
    <property type="project" value="InterPro"/>
</dbReference>
<keyword evidence="9" id="KW-1185">Reference proteome</keyword>
<organism evidence="10">
    <name type="scientific">Echinostoma caproni</name>
    <dbReference type="NCBI Taxonomy" id="27848"/>
    <lineage>
        <taxon>Eukaryota</taxon>
        <taxon>Metazoa</taxon>
        <taxon>Spiralia</taxon>
        <taxon>Lophotrochozoa</taxon>
        <taxon>Platyhelminthes</taxon>
        <taxon>Trematoda</taxon>
        <taxon>Digenea</taxon>
        <taxon>Plagiorchiida</taxon>
        <taxon>Echinostomata</taxon>
        <taxon>Echinostomatoidea</taxon>
        <taxon>Echinostomatidae</taxon>
        <taxon>Echinostoma</taxon>
    </lineage>
</organism>
<dbReference type="Proteomes" id="UP000272942">
    <property type="component" value="Unassembled WGS sequence"/>
</dbReference>
<evidence type="ECO:0000256" key="1">
    <source>
        <dbReference type="ARBA" id="ARBA00004496"/>
    </source>
</evidence>
<dbReference type="InterPro" id="IPR033742">
    <property type="entry name" value="IQSEC_PH"/>
</dbReference>
<keyword evidence="5" id="KW-0175">Coiled coil</keyword>
<dbReference type="EMBL" id="UZAN01064123">
    <property type="protein sequence ID" value="VDP93662.1"/>
    <property type="molecule type" value="Genomic_DNA"/>
</dbReference>
<feature type="compositionally biased region" description="Polar residues" evidence="6">
    <location>
        <begin position="331"/>
        <end position="343"/>
    </location>
</feature>
<dbReference type="InterPro" id="IPR035999">
    <property type="entry name" value="Sec7_dom_sf"/>
</dbReference>